<dbReference type="SUPFAM" id="SSF54928">
    <property type="entry name" value="RNA-binding domain, RBD"/>
    <property type="match status" value="2"/>
</dbReference>
<feature type="domain" description="RRM" evidence="4">
    <location>
        <begin position="90"/>
        <end position="161"/>
    </location>
</feature>
<dbReference type="InterPro" id="IPR035979">
    <property type="entry name" value="RBD_domain_sf"/>
</dbReference>
<feature type="compositionally biased region" description="Basic residues" evidence="3">
    <location>
        <begin position="172"/>
        <end position="186"/>
    </location>
</feature>
<keyword evidence="1" id="KW-0507">mRNA processing</keyword>
<dbReference type="InterPro" id="IPR000504">
    <property type="entry name" value="RRM_dom"/>
</dbReference>
<gene>
    <name evidence="5" type="ORF">DTER00134_LOCUS1880</name>
</gene>
<name>A0A7S3VID3_DUNTE</name>
<dbReference type="Pfam" id="PF00076">
    <property type="entry name" value="RRM_1"/>
    <property type="match status" value="2"/>
</dbReference>
<evidence type="ECO:0000259" key="4">
    <source>
        <dbReference type="PROSITE" id="PS50102"/>
    </source>
</evidence>
<feature type="compositionally biased region" description="Low complexity" evidence="3">
    <location>
        <begin position="187"/>
        <end position="198"/>
    </location>
</feature>
<feature type="domain" description="RRM" evidence="4">
    <location>
        <begin position="5"/>
        <end position="77"/>
    </location>
</feature>
<keyword evidence="1" id="KW-0508">mRNA splicing</keyword>
<evidence type="ECO:0000256" key="3">
    <source>
        <dbReference type="SAM" id="MobiDB-lite"/>
    </source>
</evidence>
<dbReference type="EMBL" id="HBIP01004025">
    <property type="protein sequence ID" value="CAE0486841.1"/>
    <property type="molecule type" value="Transcribed_RNA"/>
</dbReference>
<reference evidence="5" key="1">
    <citation type="submission" date="2021-01" db="EMBL/GenBank/DDBJ databases">
        <authorList>
            <person name="Corre E."/>
            <person name="Pelletier E."/>
            <person name="Niang G."/>
            <person name="Scheremetjew M."/>
            <person name="Finn R."/>
            <person name="Kale V."/>
            <person name="Holt S."/>
            <person name="Cochrane G."/>
            <person name="Meng A."/>
            <person name="Brown T."/>
            <person name="Cohen L."/>
        </authorList>
    </citation>
    <scope>NUCLEOTIDE SEQUENCE</scope>
    <source>
        <strain evidence="5">CCMP1320</strain>
    </source>
</reference>
<organism evidence="5">
    <name type="scientific">Dunaliella tertiolecta</name>
    <name type="common">Green alga</name>
    <dbReference type="NCBI Taxonomy" id="3047"/>
    <lineage>
        <taxon>Eukaryota</taxon>
        <taxon>Viridiplantae</taxon>
        <taxon>Chlorophyta</taxon>
        <taxon>core chlorophytes</taxon>
        <taxon>Chlorophyceae</taxon>
        <taxon>CS clade</taxon>
        <taxon>Chlamydomonadales</taxon>
        <taxon>Dunaliellaceae</taxon>
        <taxon>Dunaliella</taxon>
    </lineage>
</organism>
<evidence type="ECO:0000313" key="5">
    <source>
        <dbReference type="EMBL" id="CAE0486841.1"/>
    </source>
</evidence>
<sequence length="198" mass="23723">MPIERPVYVGNYEYEMPENEIHKMFYEYGDIDRIDMKTGFCFVYMKDDREAERAIRKLDGREVGYKRRPLRVQWAKTKDADRKREIAPSTTLFVVNFDLARTRERDLERHFEGYGPIKRVEIKRSYAFVQFEDLEDAMYAMKKTNFSNLLGRTITVEYVQNEAGRRRERSLSPRRRSRSRSPRRSFSRSPPRRGSPSV</sequence>
<dbReference type="AlphaFoldDB" id="A0A7S3VID3"/>
<dbReference type="InterPro" id="IPR012677">
    <property type="entry name" value="Nucleotide-bd_a/b_plait_sf"/>
</dbReference>
<feature type="region of interest" description="Disordered" evidence="3">
    <location>
        <begin position="162"/>
        <end position="198"/>
    </location>
</feature>
<dbReference type="PANTHER" id="PTHR23147">
    <property type="entry name" value="SERINE/ARGININE RICH SPLICING FACTOR"/>
    <property type="match status" value="1"/>
</dbReference>
<evidence type="ECO:0000256" key="1">
    <source>
        <dbReference type="ARBA" id="ARBA00023187"/>
    </source>
</evidence>
<dbReference type="GO" id="GO:0003723">
    <property type="term" value="F:RNA binding"/>
    <property type="evidence" value="ECO:0007669"/>
    <property type="project" value="UniProtKB-UniRule"/>
</dbReference>
<accession>A0A7S3VID3</accession>
<dbReference type="PROSITE" id="PS50102">
    <property type="entry name" value="RRM"/>
    <property type="match status" value="2"/>
</dbReference>
<dbReference type="Gene3D" id="3.30.70.330">
    <property type="match status" value="2"/>
</dbReference>
<protein>
    <recommendedName>
        <fullName evidence="4">RRM domain-containing protein</fullName>
    </recommendedName>
</protein>
<proteinExistence type="predicted"/>
<evidence type="ECO:0000256" key="2">
    <source>
        <dbReference type="PROSITE-ProRule" id="PRU00176"/>
    </source>
</evidence>
<dbReference type="SMART" id="SM00360">
    <property type="entry name" value="RRM"/>
    <property type="match status" value="2"/>
</dbReference>
<dbReference type="GO" id="GO:0008380">
    <property type="term" value="P:RNA splicing"/>
    <property type="evidence" value="ECO:0007669"/>
    <property type="project" value="UniProtKB-KW"/>
</dbReference>
<keyword evidence="2" id="KW-0694">RNA-binding</keyword>
<dbReference type="InterPro" id="IPR050907">
    <property type="entry name" value="SRSF"/>
</dbReference>